<dbReference type="OrthoDB" id="9805416at2"/>
<feature type="domain" description="D-isomer specific 2-hydroxyacid dehydrogenase NAD-binding" evidence="6">
    <location>
        <begin position="110"/>
        <end position="304"/>
    </location>
</feature>
<name>A0A1L4FSK9_9BACT</name>
<dbReference type="Pfam" id="PF02826">
    <property type="entry name" value="2-Hacid_dh_C"/>
    <property type="match status" value="1"/>
</dbReference>
<keyword evidence="8" id="KW-1185">Reference proteome</keyword>
<dbReference type="InterPro" id="IPR036291">
    <property type="entry name" value="NAD(P)-bd_dom_sf"/>
</dbReference>
<gene>
    <name evidence="7" type="ORF">BLA55_02985</name>
</gene>
<evidence type="ECO:0000313" key="7">
    <source>
        <dbReference type="EMBL" id="APJ38605.1"/>
    </source>
</evidence>
<proteinExistence type="inferred from homology"/>
<dbReference type="PANTHER" id="PTHR43026">
    <property type="entry name" value="2-HYDROXYACID DEHYDROGENASE HOMOLOG 1-RELATED"/>
    <property type="match status" value="1"/>
</dbReference>
<dbReference type="SUPFAM" id="SSF51735">
    <property type="entry name" value="NAD(P)-binding Rossmann-fold domains"/>
    <property type="match status" value="1"/>
</dbReference>
<dbReference type="PROSITE" id="PS00065">
    <property type="entry name" value="D_2_HYDROXYACID_DH_1"/>
    <property type="match status" value="1"/>
</dbReference>
<evidence type="ECO:0000259" key="5">
    <source>
        <dbReference type="Pfam" id="PF00389"/>
    </source>
</evidence>
<evidence type="ECO:0000313" key="8">
    <source>
        <dbReference type="Proteomes" id="UP000184322"/>
    </source>
</evidence>
<organism evidence="7 8">
    <name type="scientific">Mycoplasmopsis pullorum</name>
    <dbReference type="NCBI Taxonomy" id="48003"/>
    <lineage>
        <taxon>Bacteria</taxon>
        <taxon>Bacillati</taxon>
        <taxon>Mycoplasmatota</taxon>
        <taxon>Mycoplasmoidales</taxon>
        <taxon>Metamycoplasmataceae</taxon>
        <taxon>Mycoplasmopsis</taxon>
    </lineage>
</organism>
<reference evidence="8" key="1">
    <citation type="submission" date="2016-10" db="EMBL/GenBank/DDBJ databases">
        <authorList>
            <person name="Beylefeld A."/>
            <person name="Abolnik C."/>
        </authorList>
    </citation>
    <scope>NUCLEOTIDE SEQUENCE [LARGE SCALE GENOMIC DNA]</scope>
    <source>
        <strain evidence="8">B359_6</strain>
    </source>
</reference>
<dbReference type="GO" id="GO:0051287">
    <property type="term" value="F:NAD binding"/>
    <property type="evidence" value="ECO:0007669"/>
    <property type="project" value="InterPro"/>
</dbReference>
<dbReference type="InterPro" id="IPR006139">
    <property type="entry name" value="D-isomer_2_OHA_DH_cat_dom"/>
</dbReference>
<dbReference type="EMBL" id="CP017813">
    <property type="protein sequence ID" value="APJ38605.1"/>
    <property type="molecule type" value="Genomic_DNA"/>
</dbReference>
<dbReference type="KEGG" id="mpul:BLA55_02985"/>
<dbReference type="GO" id="GO:0016616">
    <property type="term" value="F:oxidoreductase activity, acting on the CH-OH group of donors, NAD or NADP as acceptor"/>
    <property type="evidence" value="ECO:0007669"/>
    <property type="project" value="InterPro"/>
</dbReference>
<dbReference type="Pfam" id="PF00389">
    <property type="entry name" value="2-Hacid_dh"/>
    <property type="match status" value="1"/>
</dbReference>
<comment type="similarity">
    <text evidence="1 4">Belongs to the D-isomer specific 2-hydroxyacid dehydrogenase family.</text>
</comment>
<dbReference type="GeneID" id="57134662"/>
<dbReference type="AlphaFoldDB" id="A0A1L4FSK9"/>
<dbReference type="Gene3D" id="3.40.50.720">
    <property type="entry name" value="NAD(P)-binding Rossmann-like Domain"/>
    <property type="match status" value="2"/>
</dbReference>
<evidence type="ECO:0000259" key="6">
    <source>
        <dbReference type="Pfam" id="PF02826"/>
    </source>
</evidence>
<dbReference type="PROSITE" id="PS00671">
    <property type="entry name" value="D_2_HYDROXYACID_DH_3"/>
    <property type="match status" value="1"/>
</dbReference>
<dbReference type="InterPro" id="IPR058205">
    <property type="entry name" value="D-LDH-like"/>
</dbReference>
<dbReference type="PANTHER" id="PTHR43026:SF1">
    <property type="entry name" value="2-HYDROXYACID DEHYDROGENASE HOMOLOG 1-RELATED"/>
    <property type="match status" value="1"/>
</dbReference>
<dbReference type="STRING" id="48003.BLA55_02985"/>
<dbReference type="PROSITE" id="PS00670">
    <property type="entry name" value="D_2_HYDROXYACID_DH_2"/>
    <property type="match status" value="1"/>
</dbReference>
<evidence type="ECO:0000256" key="3">
    <source>
        <dbReference type="ARBA" id="ARBA00023027"/>
    </source>
</evidence>
<dbReference type="Proteomes" id="UP000184322">
    <property type="component" value="Chromosome"/>
</dbReference>
<dbReference type="RefSeq" id="WP_073372609.1">
    <property type="nucleotide sequence ID" value="NZ_CP017813.1"/>
</dbReference>
<evidence type="ECO:0000256" key="1">
    <source>
        <dbReference type="ARBA" id="ARBA00005854"/>
    </source>
</evidence>
<keyword evidence="3" id="KW-0520">NAD</keyword>
<dbReference type="InterPro" id="IPR029753">
    <property type="entry name" value="D-isomer_DH_CS"/>
</dbReference>
<feature type="domain" description="D-isomer specific 2-hydroxyacid dehydrogenase catalytic" evidence="5">
    <location>
        <begin position="3"/>
        <end position="328"/>
    </location>
</feature>
<sequence>MRIAFFDAKEYDKKYFDAVNNGRHEIVYFKENLGIDTVKLAQGFDAVCGFVNTYGDKFILELLAKSGVKFWLQRSMGYNKVDLAKAAEVGIEVFRIPNYSAESVAEFAMSAMMSLNRKLIVASHRVKNYNFSLNGLDGLCVHGSTIGVIGGGKIGQAFIRIAKGMGAKVLVFDTFNETNFPYLADQLGFEYAPLTKLLKESDFISLHAPLLPSTRYVIDEDAIAIMKKGAVLVNTARGELMDIKAVIKGLKEGIISGLASDVLEREEGRFYEDISDKAEEYKKIDPEWRELLEMDNVLITSHQAFLTNVALTQIAKITLDNADMAEKGDFSKALKLLENGRVQNG</sequence>
<dbReference type="InterPro" id="IPR029752">
    <property type="entry name" value="D-isomer_DH_CS1"/>
</dbReference>
<dbReference type="SUPFAM" id="SSF52283">
    <property type="entry name" value="Formate/glycerate dehydrogenase catalytic domain-like"/>
    <property type="match status" value="1"/>
</dbReference>
<dbReference type="InterPro" id="IPR006140">
    <property type="entry name" value="D-isomer_DH_NAD-bd"/>
</dbReference>
<protein>
    <submittedName>
        <fullName evidence="7">2-hydroxyacid dehydrogenase</fullName>
    </submittedName>
</protein>
<evidence type="ECO:0000256" key="4">
    <source>
        <dbReference type="RuleBase" id="RU003719"/>
    </source>
</evidence>
<accession>A0A1L4FSK9</accession>
<evidence type="ECO:0000256" key="2">
    <source>
        <dbReference type="ARBA" id="ARBA00023002"/>
    </source>
</evidence>
<keyword evidence="2 4" id="KW-0560">Oxidoreductase</keyword>